<keyword evidence="1" id="KW-0072">Autophagy</keyword>
<proteinExistence type="predicted"/>
<evidence type="ECO:0000313" key="5">
    <source>
        <dbReference type="Proteomes" id="UP001295684"/>
    </source>
</evidence>
<dbReference type="GO" id="GO:0005794">
    <property type="term" value="C:Golgi apparatus"/>
    <property type="evidence" value="ECO:0007669"/>
    <property type="project" value="TreeGrafter"/>
</dbReference>
<dbReference type="GO" id="GO:0016197">
    <property type="term" value="P:endosomal transport"/>
    <property type="evidence" value="ECO:0007669"/>
    <property type="project" value="TreeGrafter"/>
</dbReference>
<dbReference type="InterPro" id="IPR019155">
    <property type="entry name" value="CLEC16A/TT9_N"/>
</dbReference>
<gene>
    <name evidence="4" type="ORF">ECRASSUSDP1_LOCUS25225</name>
</gene>
<comment type="caution">
    <text evidence="4">The sequence shown here is derived from an EMBL/GenBank/DDBJ whole genome shotgun (WGS) entry which is preliminary data.</text>
</comment>
<dbReference type="InterPro" id="IPR039272">
    <property type="entry name" value="CLEC16A/TT9"/>
</dbReference>
<dbReference type="GO" id="GO:1901096">
    <property type="term" value="P:regulation of autophagosome maturation"/>
    <property type="evidence" value="ECO:0007669"/>
    <property type="project" value="TreeGrafter"/>
</dbReference>
<organism evidence="4 5">
    <name type="scientific">Euplotes crassus</name>
    <dbReference type="NCBI Taxonomy" id="5936"/>
    <lineage>
        <taxon>Eukaryota</taxon>
        <taxon>Sar</taxon>
        <taxon>Alveolata</taxon>
        <taxon>Ciliophora</taxon>
        <taxon>Intramacronucleata</taxon>
        <taxon>Spirotrichea</taxon>
        <taxon>Hypotrichia</taxon>
        <taxon>Euplotida</taxon>
        <taxon>Euplotidae</taxon>
        <taxon>Moneuplotes</taxon>
    </lineage>
</organism>
<evidence type="ECO:0000256" key="1">
    <source>
        <dbReference type="ARBA" id="ARBA00023006"/>
    </source>
</evidence>
<dbReference type="GO" id="GO:0007034">
    <property type="term" value="P:vacuolar transport"/>
    <property type="evidence" value="ECO:0007669"/>
    <property type="project" value="TreeGrafter"/>
</dbReference>
<feature type="region of interest" description="Disordered" evidence="2">
    <location>
        <begin position="1"/>
        <end position="21"/>
    </location>
</feature>
<name>A0AAD1Y2P6_EUPCR</name>
<dbReference type="Pfam" id="PF09758">
    <property type="entry name" value="FPL"/>
    <property type="match status" value="1"/>
</dbReference>
<dbReference type="PANTHER" id="PTHR21481">
    <property type="entry name" value="PROTEIN CLEC16A"/>
    <property type="match status" value="1"/>
</dbReference>
<dbReference type="EMBL" id="CAMPGE010026013">
    <property type="protein sequence ID" value="CAI2383715.1"/>
    <property type="molecule type" value="Genomic_DNA"/>
</dbReference>
<accession>A0AAD1Y2P6</accession>
<reference evidence="4" key="1">
    <citation type="submission" date="2023-07" db="EMBL/GenBank/DDBJ databases">
        <authorList>
            <consortium name="AG Swart"/>
            <person name="Singh M."/>
            <person name="Singh A."/>
            <person name="Seah K."/>
            <person name="Emmerich C."/>
        </authorList>
    </citation>
    <scope>NUCLEOTIDE SEQUENCE</scope>
    <source>
        <strain evidence="4">DP1</strain>
    </source>
</reference>
<feature type="compositionally biased region" description="Low complexity" evidence="2">
    <location>
        <begin position="1"/>
        <end position="13"/>
    </location>
</feature>
<protein>
    <recommendedName>
        <fullName evidence="3">FPL domain-containing protein</fullName>
    </recommendedName>
</protein>
<dbReference type="PANTHER" id="PTHR21481:SF0">
    <property type="entry name" value="PROTEIN CLEC16A"/>
    <property type="match status" value="1"/>
</dbReference>
<feature type="domain" description="FPL" evidence="3">
    <location>
        <begin position="52"/>
        <end position="198"/>
    </location>
</feature>
<keyword evidence="5" id="KW-1185">Reference proteome</keyword>
<dbReference type="Proteomes" id="UP001295684">
    <property type="component" value="Unassembled WGS sequence"/>
</dbReference>
<evidence type="ECO:0000313" key="4">
    <source>
        <dbReference type="EMBL" id="CAI2383715.1"/>
    </source>
</evidence>
<dbReference type="AlphaFoldDB" id="A0AAD1Y2P6"/>
<dbReference type="GO" id="GO:0005770">
    <property type="term" value="C:late endosome"/>
    <property type="evidence" value="ECO:0007669"/>
    <property type="project" value="TreeGrafter"/>
</dbReference>
<sequence length="917" mass="107174">MDPNPNNNSYNSSEEPEQSLTPDEYRTLLEHIEDLEYGELDAAQIDKAVESIRNLSEFLIYGSKEQNSYFELFIERNILGIFSRILEKNCDEINTQLIQTTSILIQNIQKEQDSIYLLSHPFLNNLISHNFNLSEHGEIVDYLISFLKMLALRIDKNNVHFFYNIRFKNFPLYGTAVKLYNHSELMVRTAARTIALTLFRIGSQNIINAVLSLPHANYFPHLACELRDRWIKVDQNIISDLDAEDLRDELDDISDMLMYLQDIFNLNIPDLTIALSNSLLYYAYFPSLIGSLGCTSKKPDINSYSATIFFLTQTYDSIKEPLFINALSCGLFLQQIPIPYAKWIVNAIQPPKTYERTYAFRSEDIDLVRYVEENLSKNNIEGFINSEYPFLEQIQEEYQRLKEAKEEEEIDDTYDKSDENQREAIELVLSKLNYGELAKIKEAHLALSLSIGKPLGVWEGSKDYNYLSPTDFSEAILDSLYNDNFQSYLRKENFMTNKYSNTLLNFLRSKDDSLLLLIGGLLYKYSLSQTVDPALLFETKFYPIGNRKKSQLLHSLIDERDTEIKSTPKRSILNFEEEKTLISGSQRDKYEFESNIIRKSKGNFYDDKIMNMLLDLLRTDPPFRTTTLKLISVIACGLCYSKKGVDCLSIKQFDMLVDAFLKTIKNIKKLYSKKSLNIVFIDVFEKQWRAFKFIDHELLNKVIRSHWSLVPLYEEKYKSKLPAFLKLYENDLQELNNAIDQFLTLRYMIYYLKFKVDLTKPQNYPFEHEHRDVYDWNIGDVITEINKTLVLCNIQINNSLQMRYVVLDPEFFILIEPGFEGSNLKSIRVEIKAPLKTIDTQMDFRDKKRLHIGISELTETGEELYHPFIFHFESFHSCKSIKKTIDDNKKNQKKFLDALINSFFDQSINEVQDEDGI</sequence>
<evidence type="ECO:0000256" key="2">
    <source>
        <dbReference type="SAM" id="MobiDB-lite"/>
    </source>
</evidence>
<evidence type="ECO:0000259" key="3">
    <source>
        <dbReference type="Pfam" id="PF09758"/>
    </source>
</evidence>
<dbReference type="GO" id="GO:0006914">
    <property type="term" value="P:autophagy"/>
    <property type="evidence" value="ECO:0007669"/>
    <property type="project" value="UniProtKB-KW"/>
</dbReference>